<feature type="coiled-coil region" evidence="13">
    <location>
        <begin position="284"/>
        <end position="311"/>
    </location>
</feature>
<name>A0A0F9U7L2_9ZZZZ</name>
<evidence type="ECO:0000256" key="2">
    <source>
        <dbReference type="ARBA" id="ARBA00004141"/>
    </source>
</evidence>
<dbReference type="PANTHER" id="PTHR42878">
    <property type="entry name" value="TWO-COMPONENT HISTIDINE KINASE"/>
    <property type="match status" value="1"/>
</dbReference>
<dbReference type="InterPro" id="IPR013655">
    <property type="entry name" value="PAS_fold_3"/>
</dbReference>
<dbReference type="CDD" id="cd00075">
    <property type="entry name" value="HATPase"/>
    <property type="match status" value="1"/>
</dbReference>
<dbReference type="SUPFAM" id="SSF55785">
    <property type="entry name" value="PYP-like sensor domain (PAS domain)"/>
    <property type="match status" value="3"/>
</dbReference>
<dbReference type="GO" id="GO:0016020">
    <property type="term" value="C:membrane"/>
    <property type="evidence" value="ECO:0007669"/>
    <property type="project" value="UniProtKB-SubCell"/>
</dbReference>
<evidence type="ECO:0000256" key="7">
    <source>
        <dbReference type="ARBA" id="ARBA00022741"/>
    </source>
</evidence>
<dbReference type="InterPro" id="IPR000014">
    <property type="entry name" value="PAS"/>
</dbReference>
<dbReference type="PRINTS" id="PR00344">
    <property type="entry name" value="BCTRLSENSOR"/>
</dbReference>
<dbReference type="InterPro" id="IPR036890">
    <property type="entry name" value="HATPase_C_sf"/>
</dbReference>
<dbReference type="PROSITE" id="PS50113">
    <property type="entry name" value="PAC"/>
    <property type="match status" value="2"/>
</dbReference>
<evidence type="ECO:0000256" key="14">
    <source>
        <dbReference type="SAM" id="Phobius"/>
    </source>
</evidence>
<protein>
    <recommendedName>
        <fullName evidence="3">histidine kinase</fullName>
        <ecNumber evidence="3">2.7.13.3</ecNumber>
    </recommendedName>
</protein>
<dbReference type="Pfam" id="PF13426">
    <property type="entry name" value="PAS_9"/>
    <property type="match status" value="1"/>
</dbReference>
<dbReference type="GO" id="GO:0006355">
    <property type="term" value="P:regulation of DNA-templated transcription"/>
    <property type="evidence" value="ECO:0007669"/>
    <property type="project" value="InterPro"/>
</dbReference>
<dbReference type="GO" id="GO:0007234">
    <property type="term" value="P:osmosensory signaling via phosphorelay pathway"/>
    <property type="evidence" value="ECO:0007669"/>
    <property type="project" value="TreeGrafter"/>
</dbReference>
<evidence type="ECO:0000313" key="18">
    <source>
        <dbReference type="EMBL" id="KKN49643.1"/>
    </source>
</evidence>
<dbReference type="Pfam" id="PF08447">
    <property type="entry name" value="PAS_3"/>
    <property type="match status" value="1"/>
</dbReference>
<dbReference type="InterPro" id="IPR013767">
    <property type="entry name" value="PAS_fold"/>
</dbReference>
<keyword evidence="7" id="KW-0547">Nucleotide-binding</keyword>
<dbReference type="InterPro" id="IPR003661">
    <property type="entry name" value="HisK_dim/P_dom"/>
</dbReference>
<dbReference type="PANTHER" id="PTHR42878:SF7">
    <property type="entry name" value="SENSOR HISTIDINE KINASE GLRK"/>
    <property type="match status" value="1"/>
</dbReference>
<feature type="transmembrane region" description="Helical" evidence="14">
    <location>
        <begin position="24"/>
        <end position="44"/>
    </location>
</feature>
<evidence type="ECO:0000256" key="8">
    <source>
        <dbReference type="ARBA" id="ARBA00022777"/>
    </source>
</evidence>
<sequence length="761" mass="87793">MIIFAIVDLIFLDHSYISHEIHQIIIRIAIFSIIITLVVVLQYVSTQRIKSEEKYRLITENANDLISVINEKFEIEFYNEIAYQKLLGYSSSETIGKSLLDFINPQDLDRVVNLLKLCFKIGKAEDEIRVKGKSGEYYWFEVNGKSFIDTDAKKKGIIVARNIDEKKKAEQNLRDSEEKFAKVFHASPNILAITRMQDGIVIDINEGFTHGLGYNRGDIVGIKTFDLGIWVSEISRVNFVRAIREQEEVLEFETQFKAKSGEIRIVLISGARITLNDEPHLITIAIDITDLKKAERKLRDSEEKFRTAVKNSPDYIIFINREGTIFEVNRLEKGFTREMVFGQSLFNELFFENKNQIKVVRKAVNDSIQSGETTGYETTQIAPDGSYSFYETKVSPFEYDDEDRLISLQLTIREITERKAREKEILDMALFPSEDPYPILRVNRTGIIYINDAGQKLLNLIDYSQIPNFLQENVKITFKSNQIMESEAEFDGRTYSFTIRPVKDQNYVNIYGMDITERKHIEENLKEVNKLKSEFLRRASHELKTPLISIKGFSNLLLTLHSEEFNSDAKAKLVEINHGCERLEDIIKSLIESSRLESSEIKLQTSMEDLAFLIRFCLNELQPFIKSRNHMVTANIEEKIITRFNKEQMYEVISNLLSNAVKYTPPYGEVKIKTELNNNEVIVKIRDNGIGFTQNEKEKVFQQFGKIERYGQGFDLETGGSGLGLYISKKIVESHGGKIWLESKGRSRGSTFYFSLPLIEK</sequence>
<keyword evidence="9" id="KW-0067">ATP-binding</keyword>
<proteinExistence type="predicted"/>
<evidence type="ECO:0000256" key="10">
    <source>
        <dbReference type="ARBA" id="ARBA00022989"/>
    </source>
</evidence>
<keyword evidence="11" id="KW-0902">Two-component regulatory system</keyword>
<dbReference type="SMART" id="SM00387">
    <property type="entry name" value="HATPase_c"/>
    <property type="match status" value="1"/>
</dbReference>
<dbReference type="GO" id="GO:0030295">
    <property type="term" value="F:protein kinase activator activity"/>
    <property type="evidence" value="ECO:0007669"/>
    <property type="project" value="TreeGrafter"/>
</dbReference>
<feature type="domain" description="PAS" evidence="16">
    <location>
        <begin position="51"/>
        <end position="122"/>
    </location>
</feature>
<dbReference type="Gene3D" id="3.30.450.20">
    <property type="entry name" value="PAS domain"/>
    <property type="match status" value="3"/>
</dbReference>
<evidence type="ECO:0000256" key="12">
    <source>
        <dbReference type="ARBA" id="ARBA00023136"/>
    </source>
</evidence>
<dbReference type="InterPro" id="IPR005467">
    <property type="entry name" value="His_kinase_dom"/>
</dbReference>
<dbReference type="SUPFAM" id="SSF55874">
    <property type="entry name" value="ATPase domain of HSP90 chaperone/DNA topoisomerase II/histidine kinase"/>
    <property type="match status" value="1"/>
</dbReference>
<dbReference type="GO" id="GO:0000155">
    <property type="term" value="F:phosphorelay sensor kinase activity"/>
    <property type="evidence" value="ECO:0007669"/>
    <property type="project" value="InterPro"/>
</dbReference>
<dbReference type="SMART" id="SM00086">
    <property type="entry name" value="PAC"/>
    <property type="match status" value="3"/>
</dbReference>
<feature type="domain" description="PAC" evidence="17">
    <location>
        <begin position="124"/>
        <end position="175"/>
    </location>
</feature>
<dbReference type="PROSITE" id="PS50109">
    <property type="entry name" value="HIS_KIN"/>
    <property type="match status" value="1"/>
</dbReference>
<dbReference type="Pfam" id="PF00512">
    <property type="entry name" value="HisKA"/>
    <property type="match status" value="1"/>
</dbReference>
<evidence type="ECO:0000256" key="1">
    <source>
        <dbReference type="ARBA" id="ARBA00000085"/>
    </source>
</evidence>
<dbReference type="InterPro" id="IPR004358">
    <property type="entry name" value="Sig_transdc_His_kin-like_C"/>
</dbReference>
<evidence type="ECO:0000256" key="9">
    <source>
        <dbReference type="ARBA" id="ARBA00022840"/>
    </source>
</evidence>
<evidence type="ECO:0000256" key="6">
    <source>
        <dbReference type="ARBA" id="ARBA00022692"/>
    </source>
</evidence>
<dbReference type="Gene3D" id="3.30.565.10">
    <property type="entry name" value="Histidine kinase-like ATPase, C-terminal domain"/>
    <property type="match status" value="1"/>
</dbReference>
<dbReference type="SMART" id="SM00091">
    <property type="entry name" value="PAS"/>
    <property type="match status" value="3"/>
</dbReference>
<dbReference type="Pfam" id="PF00989">
    <property type="entry name" value="PAS"/>
    <property type="match status" value="1"/>
</dbReference>
<dbReference type="EC" id="2.7.13.3" evidence="3"/>
<dbReference type="AlphaFoldDB" id="A0A0F9U7L2"/>
<dbReference type="InterPro" id="IPR050351">
    <property type="entry name" value="BphY/WalK/GraS-like"/>
</dbReference>
<evidence type="ECO:0000259" key="15">
    <source>
        <dbReference type="PROSITE" id="PS50109"/>
    </source>
</evidence>
<keyword evidence="6 14" id="KW-0812">Transmembrane</keyword>
<dbReference type="GO" id="GO:0005524">
    <property type="term" value="F:ATP binding"/>
    <property type="evidence" value="ECO:0007669"/>
    <property type="project" value="UniProtKB-KW"/>
</dbReference>
<dbReference type="Pfam" id="PF02518">
    <property type="entry name" value="HATPase_c"/>
    <property type="match status" value="1"/>
</dbReference>
<evidence type="ECO:0000256" key="4">
    <source>
        <dbReference type="ARBA" id="ARBA00022553"/>
    </source>
</evidence>
<gene>
    <name evidence="18" type="ORF">LCGC14_0640730</name>
</gene>
<dbReference type="GO" id="GO:0000156">
    <property type="term" value="F:phosphorelay response regulator activity"/>
    <property type="evidence" value="ECO:0007669"/>
    <property type="project" value="TreeGrafter"/>
</dbReference>
<dbReference type="SUPFAM" id="SSF47384">
    <property type="entry name" value="Homodimeric domain of signal transducing histidine kinase"/>
    <property type="match status" value="1"/>
</dbReference>
<dbReference type="CDD" id="cd00130">
    <property type="entry name" value="PAS"/>
    <property type="match status" value="3"/>
</dbReference>
<evidence type="ECO:0000256" key="3">
    <source>
        <dbReference type="ARBA" id="ARBA00012438"/>
    </source>
</evidence>
<evidence type="ECO:0000256" key="5">
    <source>
        <dbReference type="ARBA" id="ARBA00022679"/>
    </source>
</evidence>
<organism evidence="18">
    <name type="scientific">marine sediment metagenome</name>
    <dbReference type="NCBI Taxonomy" id="412755"/>
    <lineage>
        <taxon>unclassified sequences</taxon>
        <taxon>metagenomes</taxon>
        <taxon>ecological metagenomes</taxon>
    </lineage>
</organism>
<dbReference type="PROSITE" id="PS50112">
    <property type="entry name" value="PAS"/>
    <property type="match status" value="1"/>
</dbReference>
<keyword evidence="12 14" id="KW-0472">Membrane</keyword>
<dbReference type="InterPro" id="IPR000700">
    <property type="entry name" value="PAS-assoc_C"/>
</dbReference>
<evidence type="ECO:0000256" key="11">
    <source>
        <dbReference type="ARBA" id="ARBA00023012"/>
    </source>
</evidence>
<dbReference type="InterPro" id="IPR035965">
    <property type="entry name" value="PAS-like_dom_sf"/>
</dbReference>
<evidence type="ECO:0000259" key="17">
    <source>
        <dbReference type="PROSITE" id="PS50113"/>
    </source>
</evidence>
<keyword evidence="13" id="KW-0175">Coiled coil</keyword>
<dbReference type="Gene3D" id="1.10.287.130">
    <property type="match status" value="1"/>
</dbReference>
<dbReference type="InterPro" id="IPR003594">
    <property type="entry name" value="HATPase_dom"/>
</dbReference>
<dbReference type="SMART" id="SM00388">
    <property type="entry name" value="HisKA"/>
    <property type="match status" value="1"/>
</dbReference>
<evidence type="ECO:0000256" key="13">
    <source>
        <dbReference type="SAM" id="Coils"/>
    </source>
</evidence>
<dbReference type="NCBIfam" id="TIGR00229">
    <property type="entry name" value="sensory_box"/>
    <property type="match status" value="3"/>
</dbReference>
<keyword evidence="8" id="KW-0418">Kinase</keyword>
<evidence type="ECO:0000259" key="16">
    <source>
        <dbReference type="PROSITE" id="PS50112"/>
    </source>
</evidence>
<comment type="caution">
    <text evidence="18">The sequence shown here is derived from an EMBL/GenBank/DDBJ whole genome shotgun (WGS) entry which is preliminary data.</text>
</comment>
<dbReference type="InterPro" id="IPR001610">
    <property type="entry name" value="PAC"/>
</dbReference>
<dbReference type="CDD" id="cd00082">
    <property type="entry name" value="HisKA"/>
    <property type="match status" value="1"/>
</dbReference>
<comment type="subcellular location">
    <subcellularLocation>
        <location evidence="2">Membrane</location>
        <topology evidence="2">Multi-pass membrane protein</topology>
    </subcellularLocation>
</comment>
<feature type="domain" description="Histidine kinase" evidence="15">
    <location>
        <begin position="538"/>
        <end position="760"/>
    </location>
</feature>
<reference evidence="18" key="1">
    <citation type="journal article" date="2015" name="Nature">
        <title>Complex archaea that bridge the gap between prokaryotes and eukaryotes.</title>
        <authorList>
            <person name="Spang A."/>
            <person name="Saw J.H."/>
            <person name="Jorgensen S.L."/>
            <person name="Zaremba-Niedzwiedzka K."/>
            <person name="Martijn J."/>
            <person name="Lind A.E."/>
            <person name="van Eijk R."/>
            <person name="Schleper C."/>
            <person name="Guy L."/>
            <person name="Ettema T.J."/>
        </authorList>
    </citation>
    <scope>NUCLEOTIDE SEQUENCE</scope>
</reference>
<dbReference type="EMBL" id="LAZR01001158">
    <property type="protein sequence ID" value="KKN49643.1"/>
    <property type="molecule type" value="Genomic_DNA"/>
</dbReference>
<comment type="catalytic activity">
    <reaction evidence="1">
        <text>ATP + protein L-histidine = ADP + protein N-phospho-L-histidine.</text>
        <dbReference type="EC" id="2.7.13.3"/>
    </reaction>
</comment>
<feature type="domain" description="PAC" evidence="17">
    <location>
        <begin position="250"/>
        <end position="300"/>
    </location>
</feature>
<dbReference type="FunFam" id="3.30.565.10:FF:000006">
    <property type="entry name" value="Sensor histidine kinase WalK"/>
    <property type="match status" value="1"/>
</dbReference>
<keyword evidence="10 14" id="KW-1133">Transmembrane helix</keyword>
<accession>A0A0F9U7L2</accession>
<keyword evidence="5" id="KW-0808">Transferase</keyword>
<keyword evidence="4" id="KW-0597">Phosphoprotein</keyword>
<dbReference type="InterPro" id="IPR036097">
    <property type="entry name" value="HisK_dim/P_sf"/>
</dbReference>